<dbReference type="RefSeq" id="WP_170168739.1">
    <property type="nucleotide sequence ID" value="NZ_JBEHHI010000002.1"/>
</dbReference>
<comment type="caution">
    <text evidence="7">The sequence shown here is derived from an EMBL/GenBank/DDBJ whole genome shotgun (WGS) entry which is preliminary data.</text>
</comment>
<feature type="transmembrane region" description="Helical" evidence="6">
    <location>
        <begin position="110"/>
        <end position="127"/>
    </location>
</feature>
<name>A0ABV3XV17_9RHOB</name>
<evidence type="ECO:0000256" key="6">
    <source>
        <dbReference type="SAM" id="Phobius"/>
    </source>
</evidence>
<organism evidence="7 8">
    <name type="scientific">Rhodovulum iodosum</name>
    <dbReference type="NCBI Taxonomy" id="68291"/>
    <lineage>
        <taxon>Bacteria</taxon>
        <taxon>Pseudomonadati</taxon>
        <taxon>Pseudomonadota</taxon>
        <taxon>Alphaproteobacteria</taxon>
        <taxon>Rhodobacterales</taxon>
        <taxon>Paracoccaceae</taxon>
        <taxon>Rhodovulum</taxon>
    </lineage>
</organism>
<keyword evidence="8" id="KW-1185">Reference proteome</keyword>
<evidence type="ECO:0000256" key="2">
    <source>
        <dbReference type="ARBA" id="ARBA00022692"/>
    </source>
</evidence>
<feature type="transmembrane region" description="Helical" evidence="6">
    <location>
        <begin position="52"/>
        <end position="70"/>
    </location>
</feature>
<evidence type="ECO:0000313" key="7">
    <source>
        <dbReference type="EMBL" id="MEX5728918.1"/>
    </source>
</evidence>
<dbReference type="Proteomes" id="UP001560019">
    <property type="component" value="Unassembled WGS sequence"/>
</dbReference>
<comment type="subcellular location">
    <subcellularLocation>
        <location evidence="1">Membrane</location>
        <topology evidence="1">Multi-pass membrane protein</topology>
    </subcellularLocation>
</comment>
<feature type="transmembrane region" description="Helical" evidence="6">
    <location>
        <begin position="77"/>
        <end position="98"/>
    </location>
</feature>
<dbReference type="EMBL" id="JBEHHI010000002">
    <property type="protein sequence ID" value="MEX5728918.1"/>
    <property type="molecule type" value="Genomic_DNA"/>
</dbReference>
<sequence>MNRTSTAMRPSGTAALAAARMLIASYFIAHGSGLVVDPDATALIALVLPEGWAAWTSAGLVWLTGFAIFVGRYVRPAALLLAVHTVWTALVSHGGLAGAPVVIEPLWSDLAMVGALALVALTAPPGGRPNARRALRRIMPRRVTVDTPVKPRRPRPDLIDPPEPAADGAADTVVAFDPPNRRQSA</sequence>
<feature type="region of interest" description="Disordered" evidence="5">
    <location>
        <begin position="145"/>
        <end position="185"/>
    </location>
</feature>
<dbReference type="Pfam" id="PF07681">
    <property type="entry name" value="DoxX"/>
    <property type="match status" value="1"/>
</dbReference>
<feature type="transmembrane region" description="Helical" evidence="6">
    <location>
        <begin position="12"/>
        <end position="32"/>
    </location>
</feature>
<dbReference type="InterPro" id="IPR032808">
    <property type="entry name" value="DoxX"/>
</dbReference>
<keyword evidence="3 6" id="KW-1133">Transmembrane helix</keyword>
<keyword evidence="2 6" id="KW-0812">Transmembrane</keyword>
<gene>
    <name evidence="7" type="ORF">Ga0609869_002271</name>
</gene>
<evidence type="ECO:0000256" key="4">
    <source>
        <dbReference type="ARBA" id="ARBA00023136"/>
    </source>
</evidence>
<keyword evidence="4 6" id="KW-0472">Membrane</keyword>
<protein>
    <submittedName>
        <fullName evidence="7">Membrane protein YphA (DoxX/SURF4 family)</fullName>
    </submittedName>
</protein>
<accession>A0ABV3XV17</accession>
<evidence type="ECO:0000313" key="8">
    <source>
        <dbReference type="Proteomes" id="UP001560019"/>
    </source>
</evidence>
<proteinExistence type="predicted"/>
<evidence type="ECO:0000256" key="1">
    <source>
        <dbReference type="ARBA" id="ARBA00004141"/>
    </source>
</evidence>
<evidence type="ECO:0000256" key="3">
    <source>
        <dbReference type="ARBA" id="ARBA00022989"/>
    </source>
</evidence>
<evidence type="ECO:0000256" key="5">
    <source>
        <dbReference type="SAM" id="MobiDB-lite"/>
    </source>
</evidence>
<reference evidence="7 8" key="1">
    <citation type="submission" date="2024-06" db="EMBL/GenBank/DDBJ databases">
        <title>Genome of Rhodovulum iodosum, a marine photoferrotroph.</title>
        <authorList>
            <person name="Bianchini G."/>
            <person name="Nikeleit V."/>
            <person name="Kappler A."/>
            <person name="Bryce C."/>
            <person name="Sanchez-Baracaldo P."/>
        </authorList>
    </citation>
    <scope>NUCLEOTIDE SEQUENCE [LARGE SCALE GENOMIC DNA]</scope>
    <source>
        <strain evidence="7 8">UT/N1</strain>
    </source>
</reference>